<sequence length="118" mass="12723">VDQCGGPLGWTSVWTSVVDQCGGPVEGLSHSSTSLLMADTFPHLYQHLTHLTHLPAPQLTHFAPAPQLTHFAPVPAPQLTHLAHVPVPKLTHLSIPAAQLTHLTHISNTLMEENKATQ</sequence>
<comment type="caution">
    <text evidence="1">The sequence shown here is derived from an EMBL/GenBank/DDBJ whole genome shotgun (WGS) entry which is preliminary data.</text>
</comment>
<keyword evidence="2" id="KW-1185">Reference proteome</keyword>
<accession>A0AAW0X8K3</accession>
<dbReference type="AlphaFoldDB" id="A0AAW0X8K3"/>
<dbReference type="EMBL" id="JARKIK010000045">
    <property type="protein sequence ID" value="KAK8735912.1"/>
    <property type="molecule type" value="Genomic_DNA"/>
</dbReference>
<dbReference type="Proteomes" id="UP001445076">
    <property type="component" value="Unassembled WGS sequence"/>
</dbReference>
<gene>
    <name evidence="1" type="ORF">OTU49_005120</name>
</gene>
<name>A0AAW0X8K3_CHEQU</name>
<evidence type="ECO:0000313" key="1">
    <source>
        <dbReference type="EMBL" id="KAK8735912.1"/>
    </source>
</evidence>
<feature type="non-terminal residue" evidence="1">
    <location>
        <position position="1"/>
    </location>
</feature>
<proteinExistence type="predicted"/>
<protein>
    <submittedName>
        <fullName evidence="1">Uncharacterized protein</fullName>
    </submittedName>
</protein>
<evidence type="ECO:0000313" key="2">
    <source>
        <dbReference type="Proteomes" id="UP001445076"/>
    </source>
</evidence>
<reference evidence="1 2" key="1">
    <citation type="journal article" date="2024" name="BMC Genomics">
        <title>Genome assembly of redclaw crayfish (Cherax quadricarinatus) provides insights into its immune adaptation and hypoxia tolerance.</title>
        <authorList>
            <person name="Liu Z."/>
            <person name="Zheng J."/>
            <person name="Li H."/>
            <person name="Fang K."/>
            <person name="Wang S."/>
            <person name="He J."/>
            <person name="Zhou D."/>
            <person name="Weng S."/>
            <person name="Chi M."/>
            <person name="Gu Z."/>
            <person name="He J."/>
            <person name="Li F."/>
            <person name="Wang M."/>
        </authorList>
    </citation>
    <scope>NUCLEOTIDE SEQUENCE [LARGE SCALE GENOMIC DNA]</scope>
    <source>
        <strain evidence="1">ZL_2023a</strain>
    </source>
</reference>
<organism evidence="1 2">
    <name type="scientific">Cherax quadricarinatus</name>
    <name type="common">Australian red claw crayfish</name>
    <dbReference type="NCBI Taxonomy" id="27406"/>
    <lineage>
        <taxon>Eukaryota</taxon>
        <taxon>Metazoa</taxon>
        <taxon>Ecdysozoa</taxon>
        <taxon>Arthropoda</taxon>
        <taxon>Crustacea</taxon>
        <taxon>Multicrustacea</taxon>
        <taxon>Malacostraca</taxon>
        <taxon>Eumalacostraca</taxon>
        <taxon>Eucarida</taxon>
        <taxon>Decapoda</taxon>
        <taxon>Pleocyemata</taxon>
        <taxon>Astacidea</taxon>
        <taxon>Parastacoidea</taxon>
        <taxon>Parastacidae</taxon>
        <taxon>Cherax</taxon>
    </lineage>
</organism>